<dbReference type="EMBL" id="OBQJ01000001">
    <property type="protein sequence ID" value="SOC50948.1"/>
    <property type="molecule type" value="Genomic_DNA"/>
</dbReference>
<organism evidence="2 3">
    <name type="scientific">Chromohalobacter canadensis</name>
    <dbReference type="NCBI Taxonomy" id="141389"/>
    <lineage>
        <taxon>Bacteria</taxon>
        <taxon>Pseudomonadati</taxon>
        <taxon>Pseudomonadota</taxon>
        <taxon>Gammaproteobacteria</taxon>
        <taxon>Oceanospirillales</taxon>
        <taxon>Halomonadaceae</taxon>
        <taxon>Chromohalobacter</taxon>
    </lineage>
</organism>
<name>A0A285VBJ2_9GAMM</name>
<evidence type="ECO:0000313" key="2">
    <source>
        <dbReference type="EMBL" id="SOC50948.1"/>
    </source>
</evidence>
<reference evidence="2 3" key="1">
    <citation type="submission" date="2017-08" db="EMBL/GenBank/DDBJ databases">
        <authorList>
            <person name="de Groot N.N."/>
        </authorList>
    </citation>
    <scope>NUCLEOTIDE SEQUENCE [LARGE SCALE GENOMIC DNA]</scope>
    <source>
        <strain evidence="2 3">USBA 855</strain>
    </source>
</reference>
<evidence type="ECO:0000256" key="1">
    <source>
        <dbReference type="SAM" id="MobiDB-lite"/>
    </source>
</evidence>
<accession>A0A285VBJ2</accession>
<proteinExistence type="predicted"/>
<sequence length="77" mass="8352">MSETTHICSLQVLPAKYGHHVKGLAFMHTDGIGPPRRTWHAPGITPHSRTGEAVFRKRRGATSPGLVTLTSPRKAPS</sequence>
<evidence type="ECO:0000313" key="3">
    <source>
        <dbReference type="Proteomes" id="UP000219023"/>
    </source>
</evidence>
<gene>
    <name evidence="2" type="ORF">SAMN05421509_10123</name>
</gene>
<feature type="region of interest" description="Disordered" evidence="1">
    <location>
        <begin position="58"/>
        <end position="77"/>
    </location>
</feature>
<dbReference type="Proteomes" id="UP000219023">
    <property type="component" value="Unassembled WGS sequence"/>
</dbReference>
<protein>
    <submittedName>
        <fullName evidence="2">Uncharacterized protein</fullName>
    </submittedName>
</protein>
<dbReference type="AlphaFoldDB" id="A0A285VBJ2"/>